<dbReference type="RefSeq" id="WP_147087782.1">
    <property type="nucleotide sequence ID" value="NZ_VORM01000025.1"/>
</dbReference>
<keyword evidence="3" id="KW-1185">Reference proteome</keyword>
<dbReference type="EMBL" id="VORO01000023">
    <property type="protein sequence ID" value="TXD87526.1"/>
    <property type="molecule type" value="Genomic_DNA"/>
</dbReference>
<gene>
    <name evidence="2" type="ORF">ESY86_16665</name>
</gene>
<dbReference type="Proteomes" id="UP000321578">
    <property type="component" value="Unassembled WGS sequence"/>
</dbReference>
<evidence type="ECO:0000313" key="3">
    <source>
        <dbReference type="Proteomes" id="UP000321578"/>
    </source>
</evidence>
<reference evidence="2 3" key="1">
    <citation type="submission" date="2019-08" db="EMBL/GenBank/DDBJ databases">
        <title>Genomes of Subsaximicrobium wynnwilliamsii strains.</title>
        <authorList>
            <person name="Bowman J.P."/>
        </authorList>
    </citation>
    <scope>NUCLEOTIDE SEQUENCE [LARGE SCALE GENOMIC DNA]</scope>
    <source>
        <strain evidence="2 3">2-80-2</strain>
    </source>
</reference>
<proteinExistence type="predicted"/>
<sequence length="286" mass="32376">MHNSKIKLTAFFALAILAVSMMGFNKENTQIVKLSKFSLLAPVIVGQSHKITKETTDLELERIKSQFKAEGVDLKFPNTKRNALNEIFSISIEFKKTERTFFEKWNFNTKSNTPIKPFYLKLENDLLIHASETRIWNTYNLNAPPADAQSKPSFVVFNDQKKTDSKNTKTAMSSEETQSAKRSRSIAPFNPIDSSEVKTIALVITKDASDAFLEKQKIDLKTYGIEAKFSKIERNDAGEITSLKITLNDNQGRKSSSIWNEKEQAIPDIVMGKSKDDTLFISPVEH</sequence>
<evidence type="ECO:0000256" key="1">
    <source>
        <dbReference type="SAM" id="MobiDB-lite"/>
    </source>
</evidence>
<dbReference type="AlphaFoldDB" id="A0A5C6ZEG7"/>
<dbReference type="OrthoDB" id="1522859at2"/>
<feature type="compositionally biased region" description="Polar residues" evidence="1">
    <location>
        <begin position="168"/>
        <end position="177"/>
    </location>
</feature>
<name>A0A5C6ZEG7_9FLAO</name>
<protein>
    <submittedName>
        <fullName evidence="2">Uncharacterized protein</fullName>
    </submittedName>
</protein>
<accession>A0A5C6ZEG7</accession>
<comment type="caution">
    <text evidence="2">The sequence shown here is derived from an EMBL/GenBank/DDBJ whole genome shotgun (WGS) entry which is preliminary data.</text>
</comment>
<organism evidence="2 3">
    <name type="scientific">Subsaximicrobium wynnwilliamsii</name>
    <dbReference type="NCBI Taxonomy" id="291179"/>
    <lineage>
        <taxon>Bacteria</taxon>
        <taxon>Pseudomonadati</taxon>
        <taxon>Bacteroidota</taxon>
        <taxon>Flavobacteriia</taxon>
        <taxon>Flavobacteriales</taxon>
        <taxon>Flavobacteriaceae</taxon>
        <taxon>Subsaximicrobium</taxon>
    </lineage>
</organism>
<evidence type="ECO:0000313" key="2">
    <source>
        <dbReference type="EMBL" id="TXD87526.1"/>
    </source>
</evidence>
<feature type="region of interest" description="Disordered" evidence="1">
    <location>
        <begin position="161"/>
        <end position="185"/>
    </location>
</feature>